<keyword evidence="5 10" id="KW-1133">Transmembrane helix</keyword>
<evidence type="ECO:0000256" key="3">
    <source>
        <dbReference type="ARBA" id="ARBA00022448"/>
    </source>
</evidence>
<dbReference type="OrthoDB" id="6612291at2759"/>
<evidence type="ECO:0000256" key="8">
    <source>
        <dbReference type="RuleBase" id="RU003346"/>
    </source>
</evidence>
<feature type="transmembrane region" description="Helical" evidence="10">
    <location>
        <begin position="342"/>
        <end position="362"/>
    </location>
</feature>
<evidence type="ECO:0000256" key="5">
    <source>
        <dbReference type="ARBA" id="ARBA00022989"/>
    </source>
</evidence>
<dbReference type="Pfam" id="PF00083">
    <property type="entry name" value="Sugar_tr"/>
    <property type="match status" value="1"/>
</dbReference>
<evidence type="ECO:0000313" key="13">
    <source>
        <dbReference type="Proteomes" id="UP000016931"/>
    </source>
</evidence>
<dbReference type="CDD" id="cd17356">
    <property type="entry name" value="MFS_HXT"/>
    <property type="match status" value="1"/>
</dbReference>
<evidence type="ECO:0000256" key="10">
    <source>
        <dbReference type="SAM" id="Phobius"/>
    </source>
</evidence>
<evidence type="ECO:0000313" key="12">
    <source>
        <dbReference type="EMBL" id="EMF10884.1"/>
    </source>
</evidence>
<evidence type="ECO:0000256" key="7">
    <source>
        <dbReference type="ARBA" id="ARBA00023180"/>
    </source>
</evidence>
<gene>
    <name evidence="12" type="ORF">SEPMUDRAFT_49798</name>
</gene>
<evidence type="ECO:0000256" key="9">
    <source>
        <dbReference type="SAM" id="MobiDB-lite"/>
    </source>
</evidence>
<dbReference type="EMBL" id="KB456267">
    <property type="protein sequence ID" value="EMF10884.1"/>
    <property type="molecule type" value="Genomic_DNA"/>
</dbReference>
<organism evidence="12 13">
    <name type="scientific">Sphaerulina musiva (strain SO2202)</name>
    <name type="common">Poplar stem canker fungus</name>
    <name type="synonym">Septoria musiva</name>
    <dbReference type="NCBI Taxonomy" id="692275"/>
    <lineage>
        <taxon>Eukaryota</taxon>
        <taxon>Fungi</taxon>
        <taxon>Dikarya</taxon>
        <taxon>Ascomycota</taxon>
        <taxon>Pezizomycotina</taxon>
        <taxon>Dothideomycetes</taxon>
        <taxon>Dothideomycetidae</taxon>
        <taxon>Mycosphaerellales</taxon>
        <taxon>Mycosphaerellaceae</taxon>
        <taxon>Sphaerulina</taxon>
    </lineage>
</organism>
<dbReference type="Proteomes" id="UP000016931">
    <property type="component" value="Unassembled WGS sequence"/>
</dbReference>
<keyword evidence="3 8" id="KW-0813">Transport</keyword>
<dbReference type="GO" id="GO:0005886">
    <property type="term" value="C:plasma membrane"/>
    <property type="evidence" value="ECO:0007669"/>
    <property type="project" value="UniProtKB-ARBA"/>
</dbReference>
<dbReference type="STRING" id="692275.N1QK04"/>
<evidence type="ECO:0000256" key="6">
    <source>
        <dbReference type="ARBA" id="ARBA00023136"/>
    </source>
</evidence>
<keyword evidence="6 10" id="KW-0472">Membrane</keyword>
<dbReference type="PRINTS" id="PR00171">
    <property type="entry name" value="SUGRTRNSPORT"/>
</dbReference>
<dbReference type="Gene3D" id="1.20.1250.20">
    <property type="entry name" value="MFS general substrate transporter like domains"/>
    <property type="match status" value="1"/>
</dbReference>
<feature type="compositionally biased region" description="Basic and acidic residues" evidence="9">
    <location>
        <begin position="515"/>
        <end position="524"/>
    </location>
</feature>
<feature type="transmembrane region" description="Helical" evidence="10">
    <location>
        <begin position="100"/>
        <end position="119"/>
    </location>
</feature>
<dbReference type="SUPFAM" id="SSF103473">
    <property type="entry name" value="MFS general substrate transporter"/>
    <property type="match status" value="1"/>
</dbReference>
<evidence type="ECO:0000256" key="1">
    <source>
        <dbReference type="ARBA" id="ARBA00004141"/>
    </source>
</evidence>
<keyword evidence="7" id="KW-0325">Glycoprotein</keyword>
<dbReference type="InterPro" id="IPR036259">
    <property type="entry name" value="MFS_trans_sf"/>
</dbReference>
<evidence type="ECO:0000256" key="4">
    <source>
        <dbReference type="ARBA" id="ARBA00022692"/>
    </source>
</evidence>
<dbReference type="RefSeq" id="XP_016759005.1">
    <property type="nucleotide sequence ID" value="XM_016909133.1"/>
</dbReference>
<sequence>MTFTIKPPPGTPGKAWPAIVVGLFVAFGGVLFGYDTGTIGGILAMPYWLKTFSTGAIDDKTGEPAITASQSSLIVSLLSAGTFCGALTAAPTGDFFGRRWGLMVSTLVFTFGVILQTAATAIPLFVAGRFFAGYGVGMISCLIPLYQSETAPKWIRGTIVGAYQWAITIGLLLAAIVDNSTKDRNDSGSYRIPIAVQFAWAIILFGGMLLLPETPRMWIKRGQPEKAAQSLSMLRRLDINDPSLVEELAEITANHEYELSLGEATYLDCFKGNLGKRLATGCGLQALQQLTGVNFIFYYGTSFFKNSGITNSFVVSMITCGVNVTSTLPGLWMVEKWGRRNLLLFGAVGMAVSQFIVAGVGTGAGIENLAAQKALIAFVCIYIFFFACSWGPVAWIVTGEIFPLKVRAKSLSMTTASNWLLNWAIAYSTPYMVNSGPGNANLQSKVFFVWGSFCFVCIFFVWAMIYETKGLSLEQVDEMYEKVNRAWNSPGFVPTVSFREEVRGLGSISGAAGKGEGEGEKGSEEEQEEVLGKQGEVVKSEFK</sequence>
<feature type="transmembrane region" description="Helical" evidence="10">
    <location>
        <begin position="15"/>
        <end position="34"/>
    </location>
</feature>
<dbReference type="NCBIfam" id="TIGR00879">
    <property type="entry name" value="SP"/>
    <property type="match status" value="1"/>
</dbReference>
<dbReference type="PANTHER" id="PTHR48022:SF17">
    <property type="entry name" value="HEXOSE TRANSPORTER"/>
    <property type="match status" value="1"/>
</dbReference>
<dbReference type="InterPro" id="IPR005829">
    <property type="entry name" value="Sugar_transporter_CS"/>
</dbReference>
<dbReference type="PROSITE" id="PS00216">
    <property type="entry name" value="SUGAR_TRANSPORT_1"/>
    <property type="match status" value="1"/>
</dbReference>
<dbReference type="OMA" id="GCYRIPV"/>
<feature type="region of interest" description="Disordered" evidence="9">
    <location>
        <begin position="507"/>
        <end position="543"/>
    </location>
</feature>
<feature type="transmembrane region" description="Helical" evidence="10">
    <location>
        <begin position="189"/>
        <end position="211"/>
    </location>
</feature>
<dbReference type="InterPro" id="IPR050360">
    <property type="entry name" value="MFS_Sugar_Transporters"/>
</dbReference>
<reference evidence="12 13" key="1">
    <citation type="journal article" date="2012" name="PLoS Pathog.">
        <title>Diverse lifestyles and strategies of plant pathogenesis encoded in the genomes of eighteen Dothideomycetes fungi.</title>
        <authorList>
            <person name="Ohm R.A."/>
            <person name="Feau N."/>
            <person name="Henrissat B."/>
            <person name="Schoch C.L."/>
            <person name="Horwitz B.A."/>
            <person name="Barry K.W."/>
            <person name="Condon B.J."/>
            <person name="Copeland A.C."/>
            <person name="Dhillon B."/>
            <person name="Glaser F."/>
            <person name="Hesse C.N."/>
            <person name="Kosti I."/>
            <person name="LaButti K."/>
            <person name="Lindquist E.A."/>
            <person name="Lucas S."/>
            <person name="Salamov A.A."/>
            <person name="Bradshaw R.E."/>
            <person name="Ciuffetti L."/>
            <person name="Hamelin R.C."/>
            <person name="Kema G.H.J."/>
            <person name="Lawrence C."/>
            <person name="Scott J.A."/>
            <person name="Spatafora J.W."/>
            <person name="Turgeon B.G."/>
            <person name="de Wit P.J.G.M."/>
            <person name="Zhong S."/>
            <person name="Goodwin S.B."/>
            <person name="Grigoriev I.V."/>
        </authorList>
    </citation>
    <scope>NUCLEOTIDE SEQUENCE [LARGE SCALE GENOMIC DNA]</scope>
    <source>
        <strain evidence="12 13">SO2202</strain>
    </source>
</reference>
<protein>
    <submittedName>
        <fullName evidence="12">High affinity glucose transporter RGT2</fullName>
    </submittedName>
</protein>
<dbReference type="AlphaFoldDB" id="N1QK04"/>
<dbReference type="HOGENOM" id="CLU_001265_30_1_1"/>
<evidence type="ECO:0000256" key="2">
    <source>
        <dbReference type="ARBA" id="ARBA00010992"/>
    </source>
</evidence>
<dbReference type="GO" id="GO:0005536">
    <property type="term" value="F:D-glucose binding"/>
    <property type="evidence" value="ECO:0007669"/>
    <property type="project" value="UniProtKB-ARBA"/>
</dbReference>
<dbReference type="InterPro" id="IPR005828">
    <property type="entry name" value="MFS_sugar_transport-like"/>
</dbReference>
<comment type="subcellular location">
    <subcellularLocation>
        <location evidence="1">Membrane</location>
        <topology evidence="1">Multi-pass membrane protein</topology>
    </subcellularLocation>
</comment>
<name>N1QK04_SPHMS</name>
<evidence type="ECO:0000259" key="11">
    <source>
        <dbReference type="PROSITE" id="PS50850"/>
    </source>
</evidence>
<dbReference type="PANTHER" id="PTHR48022">
    <property type="entry name" value="PLASTIDIC GLUCOSE TRANSPORTER 4"/>
    <property type="match status" value="1"/>
</dbReference>
<dbReference type="FunFam" id="1.20.1250.20:FF:000115">
    <property type="entry name" value="High-affinity glucose transporter"/>
    <property type="match status" value="1"/>
</dbReference>
<dbReference type="eggNOG" id="KOG0254">
    <property type="taxonomic scope" value="Eukaryota"/>
</dbReference>
<dbReference type="GO" id="GO:0005351">
    <property type="term" value="F:carbohydrate:proton symporter activity"/>
    <property type="evidence" value="ECO:0007669"/>
    <property type="project" value="TreeGrafter"/>
</dbReference>
<dbReference type="InterPro" id="IPR020846">
    <property type="entry name" value="MFS_dom"/>
</dbReference>
<accession>N1QK04</accession>
<feature type="domain" description="Major facilitator superfamily (MFS) profile" evidence="11">
    <location>
        <begin position="21"/>
        <end position="469"/>
    </location>
</feature>
<dbReference type="InterPro" id="IPR003663">
    <property type="entry name" value="Sugar/inositol_transpt"/>
</dbReference>
<keyword evidence="13" id="KW-1185">Reference proteome</keyword>
<feature type="transmembrane region" description="Helical" evidence="10">
    <location>
        <begin position="374"/>
        <end position="398"/>
    </location>
</feature>
<comment type="similarity">
    <text evidence="2 8">Belongs to the major facilitator superfamily. Sugar transporter (TC 2.A.1.1) family.</text>
</comment>
<proteinExistence type="inferred from homology"/>
<keyword evidence="4 10" id="KW-0812">Transmembrane</keyword>
<feature type="transmembrane region" description="Helical" evidence="10">
    <location>
        <begin position="125"/>
        <end position="146"/>
    </location>
</feature>
<dbReference type="GO" id="GO:0010255">
    <property type="term" value="P:glucose mediated signaling pathway"/>
    <property type="evidence" value="ECO:0007669"/>
    <property type="project" value="UniProtKB-ARBA"/>
</dbReference>
<keyword evidence="12" id="KW-0762">Sugar transport</keyword>
<dbReference type="GeneID" id="27906270"/>
<dbReference type="PROSITE" id="PS50850">
    <property type="entry name" value="MFS"/>
    <property type="match status" value="1"/>
</dbReference>
<feature type="transmembrane region" description="Helical" evidence="10">
    <location>
        <begin position="158"/>
        <end position="177"/>
    </location>
</feature>
<feature type="transmembrane region" description="Helical" evidence="10">
    <location>
        <begin position="447"/>
        <end position="466"/>
    </location>
</feature>
<feature type="transmembrane region" description="Helical" evidence="10">
    <location>
        <begin position="410"/>
        <end position="427"/>
    </location>
</feature>